<keyword evidence="6 11" id="KW-0812">Transmembrane</keyword>
<comment type="subcellular location">
    <subcellularLocation>
        <location evidence="1">Endoplasmic reticulum membrane</location>
        <topology evidence="1">Multi-pass membrane protein</topology>
    </subcellularLocation>
</comment>
<evidence type="ECO:0000256" key="9">
    <source>
        <dbReference type="ARBA" id="ARBA00023136"/>
    </source>
</evidence>
<evidence type="ECO:0000256" key="1">
    <source>
        <dbReference type="ARBA" id="ARBA00004477"/>
    </source>
</evidence>
<keyword evidence="4" id="KW-0337">GPI-anchor biosynthesis</keyword>
<feature type="domain" description="GPI ethanolamine phosphate transferase 2 C-terminal" evidence="12">
    <location>
        <begin position="514"/>
        <end position="891"/>
    </location>
</feature>
<dbReference type="Pfam" id="PF19316">
    <property type="entry name" value="PIGO_PIGG"/>
    <property type="match status" value="1"/>
</dbReference>
<feature type="transmembrane region" description="Helical" evidence="11">
    <location>
        <begin position="6"/>
        <end position="24"/>
    </location>
</feature>
<reference evidence="13" key="1">
    <citation type="submission" date="2022-08" db="UniProtKB">
        <authorList>
            <consortium name="EnsemblMetazoa"/>
        </authorList>
    </citation>
    <scope>IDENTIFICATION</scope>
    <source>
        <strain evidence="13">05x7-T-G4-1.051#20</strain>
    </source>
</reference>
<organism evidence="13 14">
    <name type="scientific">Magallana gigas</name>
    <name type="common">Pacific oyster</name>
    <name type="synonym">Crassostrea gigas</name>
    <dbReference type="NCBI Taxonomy" id="29159"/>
    <lineage>
        <taxon>Eukaryota</taxon>
        <taxon>Metazoa</taxon>
        <taxon>Spiralia</taxon>
        <taxon>Lophotrochozoa</taxon>
        <taxon>Mollusca</taxon>
        <taxon>Bivalvia</taxon>
        <taxon>Autobranchia</taxon>
        <taxon>Pteriomorphia</taxon>
        <taxon>Ostreida</taxon>
        <taxon>Ostreoidea</taxon>
        <taxon>Ostreidae</taxon>
        <taxon>Magallana</taxon>
    </lineage>
</organism>
<dbReference type="SUPFAM" id="SSF53649">
    <property type="entry name" value="Alkaline phosphatase-like"/>
    <property type="match status" value="1"/>
</dbReference>
<dbReference type="GO" id="GO:0005789">
    <property type="term" value="C:endoplasmic reticulum membrane"/>
    <property type="evidence" value="ECO:0007669"/>
    <property type="project" value="UniProtKB-SubCell"/>
</dbReference>
<feature type="transmembrane region" description="Helical" evidence="11">
    <location>
        <begin position="504"/>
        <end position="527"/>
    </location>
</feature>
<keyword evidence="7" id="KW-0256">Endoplasmic reticulum</keyword>
<keyword evidence="10" id="KW-0325">Glycoprotein</keyword>
<evidence type="ECO:0000256" key="11">
    <source>
        <dbReference type="SAM" id="Phobius"/>
    </source>
</evidence>
<dbReference type="GO" id="GO:0006506">
    <property type="term" value="P:GPI anchor biosynthetic process"/>
    <property type="evidence" value="ECO:0007669"/>
    <property type="project" value="UniProtKB-KW"/>
</dbReference>
<dbReference type="InterPro" id="IPR039527">
    <property type="entry name" value="PIGG/GPI7"/>
</dbReference>
<keyword evidence="8 11" id="KW-1133">Transmembrane helix</keyword>
<accession>A0A8W8K7J1</accession>
<feature type="transmembrane region" description="Helical" evidence="11">
    <location>
        <begin position="641"/>
        <end position="657"/>
    </location>
</feature>
<protein>
    <recommendedName>
        <fullName evidence="12">GPI ethanolamine phosphate transferase 2 C-terminal domain-containing protein</fullName>
    </recommendedName>
</protein>
<comment type="similarity">
    <text evidence="3">Belongs to the PIGG/PIGN/PIGO family. PIGG subfamily.</text>
</comment>
<evidence type="ECO:0000256" key="2">
    <source>
        <dbReference type="ARBA" id="ARBA00004687"/>
    </source>
</evidence>
<feature type="transmembrane region" description="Helical" evidence="11">
    <location>
        <begin position="816"/>
        <end position="837"/>
    </location>
</feature>
<dbReference type="InterPro" id="IPR045687">
    <property type="entry name" value="PIGG/GPI7_C"/>
</dbReference>
<dbReference type="EnsemblMetazoa" id="G223.7">
    <property type="protein sequence ID" value="G223.7:cds"/>
    <property type="gene ID" value="G223"/>
</dbReference>
<dbReference type="Gene3D" id="3.40.720.10">
    <property type="entry name" value="Alkaline Phosphatase, subunit A"/>
    <property type="match status" value="1"/>
</dbReference>
<dbReference type="PANTHER" id="PTHR23072:SF0">
    <property type="entry name" value="GPI ETHANOLAMINE PHOSPHATE TRANSFERASE 2"/>
    <property type="match status" value="1"/>
</dbReference>
<evidence type="ECO:0000256" key="7">
    <source>
        <dbReference type="ARBA" id="ARBA00022824"/>
    </source>
</evidence>
<evidence type="ECO:0000256" key="3">
    <source>
        <dbReference type="ARBA" id="ARBA00005315"/>
    </source>
</evidence>
<evidence type="ECO:0000256" key="6">
    <source>
        <dbReference type="ARBA" id="ARBA00022692"/>
    </source>
</evidence>
<dbReference type="AlphaFoldDB" id="A0A8W8K7J1"/>
<evidence type="ECO:0000313" key="13">
    <source>
        <dbReference type="EnsemblMetazoa" id="G223.7:cds"/>
    </source>
</evidence>
<feature type="transmembrane region" description="Helical" evidence="11">
    <location>
        <begin position="698"/>
        <end position="718"/>
    </location>
</feature>
<dbReference type="InterPro" id="IPR017850">
    <property type="entry name" value="Alkaline_phosphatase_core_sf"/>
</dbReference>
<evidence type="ECO:0000313" key="14">
    <source>
        <dbReference type="Proteomes" id="UP000005408"/>
    </source>
</evidence>
<sequence length="914" mass="101737">MAAWSFWIFTTAVIWFAIFLTYFMPVKKEFIGISTPETVLEQSGSLVPGVSPLKRHYNKTVLVLIDALRADFLFSPDTPMSMTKKLVSQNLALVAKAHTPTVTLPRIKALMTGSVPGFVDVILNFGSTKYEGDNILAQMSRAGRRVVFFGDDTWIKLFSDHFTRYEGTTSFFVTDYTEVDNNVTRHLPLELSAGDFDLLILHYLGLDHIGHLAGPNSPLVPPKLREMDEVIDTVYRSLTKLQGEGLPNLLIVCGDHGMSDQGSHGGASYSETRVPLAFLSTQHRSSTGGVVESEVDQIDLVPTLSELLGLPIPSNNLGHLLMDMVQEQGAEEQLASLLRNTIQLLNLLREDQPGADSEVRGFFHSTCELHSKWLSLTPQERSSAMAHQIQIKYNEVITMATSTITKKLTTYDLPALITCVIGLWTAAILLLLSQQSPVRWVVMVHVISTLYLVGHLTQFQSVWPFSGSGYLISVASLMLVLSTIALQAKKTMKDQVLEWMRSSFYGGGSLCGGFLIAGTLLHTVSLLSSSYVEEEHQTWYFLSTTIHILHLMSVILTMNTNQHPCNASFNSSTSNHFLRSCPKSDVESDQGSHSDKIRQEVLNTAVLLLAARLMRSWNQTGNKWLHLPDIVDWLILADNRILLSVLVAVSLLLILVLQSRRLTWVQTILSATGLFCVFWSRASTGALFLPFVPQMDRGILPARLSFLCVFLVLVSQFLPGQTSRPSVGHMDICLSAWTVLHVLLMRPHNTVLVAFMTVQQSVLCGCKLVLSPSAAAVFYVWMGRAAFFSQGNSNSIATVDVGAGYVGQEDYNAFPVAFLLGLATYAGPIYWFMAFLAKLNTLNPSHRDLHQVYFTVAVTCLLSMVVYAAFVVTERYHLFVWTVFLPKLLYLGMDLVIYYLLSVILVLKYYLWCE</sequence>
<dbReference type="Pfam" id="PF01663">
    <property type="entry name" value="Phosphodiest"/>
    <property type="match status" value="1"/>
</dbReference>
<evidence type="ECO:0000259" key="12">
    <source>
        <dbReference type="Pfam" id="PF19316"/>
    </source>
</evidence>
<evidence type="ECO:0000256" key="8">
    <source>
        <dbReference type="ARBA" id="ARBA00022989"/>
    </source>
</evidence>
<feature type="transmembrane region" description="Helical" evidence="11">
    <location>
        <begin position="890"/>
        <end position="911"/>
    </location>
</feature>
<feature type="transmembrane region" description="Helical" evidence="11">
    <location>
        <begin position="849"/>
        <end position="870"/>
    </location>
</feature>
<evidence type="ECO:0000256" key="5">
    <source>
        <dbReference type="ARBA" id="ARBA00022679"/>
    </source>
</evidence>
<feature type="transmembrane region" description="Helical" evidence="11">
    <location>
        <begin position="438"/>
        <end position="457"/>
    </location>
</feature>
<dbReference type="InterPro" id="IPR002591">
    <property type="entry name" value="Phosphodiest/P_Trfase"/>
</dbReference>
<dbReference type="Proteomes" id="UP000005408">
    <property type="component" value="Unassembled WGS sequence"/>
</dbReference>
<feature type="transmembrane region" description="Helical" evidence="11">
    <location>
        <begin position="413"/>
        <end position="432"/>
    </location>
</feature>
<dbReference type="CDD" id="cd16024">
    <property type="entry name" value="GPI_EPT_2"/>
    <property type="match status" value="1"/>
</dbReference>
<keyword evidence="5" id="KW-0808">Transferase</keyword>
<name>A0A8W8K7J1_MAGGI</name>
<dbReference type="GO" id="GO:0051267">
    <property type="term" value="F:CP2 mannose-ethanolamine phosphotransferase activity"/>
    <property type="evidence" value="ECO:0007669"/>
    <property type="project" value="TreeGrafter"/>
</dbReference>
<dbReference type="OMA" id="RVKFGHD"/>
<evidence type="ECO:0000256" key="4">
    <source>
        <dbReference type="ARBA" id="ARBA00022502"/>
    </source>
</evidence>
<comment type="pathway">
    <text evidence="2">Glycolipid biosynthesis; glycosylphosphatidylinositol-anchor biosynthesis.</text>
</comment>
<dbReference type="OrthoDB" id="272139at2759"/>
<feature type="transmembrane region" description="Helical" evidence="11">
    <location>
        <begin position="469"/>
        <end position="488"/>
    </location>
</feature>
<feature type="transmembrane region" description="Helical" evidence="11">
    <location>
        <begin position="762"/>
        <end position="782"/>
    </location>
</feature>
<feature type="transmembrane region" description="Helical" evidence="11">
    <location>
        <begin position="539"/>
        <end position="558"/>
    </location>
</feature>
<keyword evidence="14" id="KW-1185">Reference proteome</keyword>
<dbReference type="InterPro" id="IPR037674">
    <property type="entry name" value="PIG-G_N"/>
</dbReference>
<keyword evidence="9 11" id="KW-0472">Membrane</keyword>
<dbReference type="PANTHER" id="PTHR23072">
    <property type="entry name" value="PHOSPHATIDYLINOSITOL GLYCAN-RELATED"/>
    <property type="match status" value="1"/>
</dbReference>
<proteinExistence type="inferred from homology"/>
<evidence type="ECO:0000256" key="10">
    <source>
        <dbReference type="ARBA" id="ARBA00023180"/>
    </source>
</evidence>